<dbReference type="PANTHER" id="PTHR30419:SF28">
    <property type="entry name" value="HTH-TYPE TRANSCRIPTIONAL REGULATOR BSDA"/>
    <property type="match status" value="1"/>
</dbReference>
<name>A0A0B5QUQ9_CLOBE</name>
<dbReference type="Proteomes" id="UP000031866">
    <property type="component" value="Chromosome"/>
</dbReference>
<evidence type="ECO:0000256" key="4">
    <source>
        <dbReference type="ARBA" id="ARBA00023163"/>
    </source>
</evidence>
<dbReference type="Gene3D" id="1.10.10.10">
    <property type="entry name" value="Winged helix-like DNA-binding domain superfamily/Winged helix DNA-binding domain"/>
    <property type="match status" value="1"/>
</dbReference>
<dbReference type="PRINTS" id="PR00039">
    <property type="entry name" value="HTHLYSR"/>
</dbReference>
<dbReference type="InterPro" id="IPR050950">
    <property type="entry name" value="HTH-type_LysR_regulators"/>
</dbReference>
<dbReference type="RefSeq" id="WP_041900433.1">
    <property type="nucleotide sequence ID" value="NZ_CP010086.2"/>
</dbReference>
<dbReference type="FunFam" id="1.10.10.10:FF:000001">
    <property type="entry name" value="LysR family transcriptional regulator"/>
    <property type="match status" value="1"/>
</dbReference>
<dbReference type="InterPro" id="IPR036388">
    <property type="entry name" value="WH-like_DNA-bd_sf"/>
</dbReference>
<evidence type="ECO:0000256" key="1">
    <source>
        <dbReference type="ARBA" id="ARBA00009437"/>
    </source>
</evidence>
<dbReference type="Pfam" id="PF03466">
    <property type="entry name" value="LysR_substrate"/>
    <property type="match status" value="1"/>
</dbReference>
<dbReference type="CDD" id="cd05466">
    <property type="entry name" value="PBP2_LTTR_substrate"/>
    <property type="match status" value="1"/>
</dbReference>
<dbReference type="EMBL" id="CP010086">
    <property type="protein sequence ID" value="AJH01967.1"/>
    <property type="molecule type" value="Genomic_DNA"/>
</dbReference>
<evidence type="ECO:0000256" key="3">
    <source>
        <dbReference type="ARBA" id="ARBA00023125"/>
    </source>
</evidence>
<dbReference type="OrthoDB" id="1652954at2"/>
<evidence type="ECO:0000256" key="2">
    <source>
        <dbReference type="ARBA" id="ARBA00023015"/>
    </source>
</evidence>
<reference evidence="7" key="1">
    <citation type="submission" date="2014-12" db="EMBL/GenBank/DDBJ databases">
        <title>Genome sequence of Clostridium beijerinckii strain 59B.</title>
        <authorList>
            <person name="Little G.T."/>
            <person name="Minton N.P."/>
        </authorList>
    </citation>
    <scope>NUCLEOTIDE SEQUENCE [LARGE SCALE GENOMIC DNA]</scope>
    <source>
        <strain evidence="7">59B</strain>
    </source>
</reference>
<dbReference type="InterPro" id="IPR000847">
    <property type="entry name" value="LysR_HTH_N"/>
</dbReference>
<dbReference type="InterPro" id="IPR005119">
    <property type="entry name" value="LysR_subst-bd"/>
</dbReference>
<dbReference type="Gene3D" id="3.40.190.290">
    <property type="match status" value="1"/>
</dbReference>
<gene>
    <name evidence="6" type="ORF">LF65_05452</name>
</gene>
<accession>A0A0B5QUQ9</accession>
<evidence type="ECO:0000313" key="6">
    <source>
        <dbReference type="EMBL" id="AJH01967.1"/>
    </source>
</evidence>
<evidence type="ECO:0000259" key="5">
    <source>
        <dbReference type="PROSITE" id="PS50931"/>
    </source>
</evidence>
<dbReference type="SUPFAM" id="SSF46785">
    <property type="entry name" value="Winged helix' DNA-binding domain"/>
    <property type="match status" value="1"/>
</dbReference>
<dbReference type="PROSITE" id="PS50931">
    <property type="entry name" value="HTH_LYSR"/>
    <property type="match status" value="1"/>
</dbReference>
<dbReference type="GO" id="GO:0003677">
    <property type="term" value="F:DNA binding"/>
    <property type="evidence" value="ECO:0007669"/>
    <property type="project" value="UniProtKB-KW"/>
</dbReference>
<organism evidence="6 7">
    <name type="scientific">Clostridium beijerinckii</name>
    <name type="common">Clostridium MP</name>
    <dbReference type="NCBI Taxonomy" id="1520"/>
    <lineage>
        <taxon>Bacteria</taxon>
        <taxon>Bacillati</taxon>
        <taxon>Bacillota</taxon>
        <taxon>Clostridia</taxon>
        <taxon>Eubacteriales</taxon>
        <taxon>Clostridiaceae</taxon>
        <taxon>Clostridium</taxon>
    </lineage>
</organism>
<dbReference type="Pfam" id="PF00126">
    <property type="entry name" value="HTH_1"/>
    <property type="match status" value="1"/>
</dbReference>
<dbReference type="PANTHER" id="PTHR30419">
    <property type="entry name" value="HTH-TYPE TRANSCRIPTIONAL REGULATOR YBHD"/>
    <property type="match status" value="1"/>
</dbReference>
<dbReference type="KEGG" id="cbei:LF65_05452"/>
<dbReference type="AlphaFoldDB" id="A0A0B5QUQ9"/>
<comment type="similarity">
    <text evidence="1">Belongs to the LysR transcriptional regulatory family.</text>
</comment>
<keyword evidence="3" id="KW-0238">DNA-binding</keyword>
<dbReference type="GO" id="GO:0003700">
    <property type="term" value="F:DNA-binding transcription factor activity"/>
    <property type="evidence" value="ECO:0007669"/>
    <property type="project" value="InterPro"/>
</dbReference>
<protein>
    <recommendedName>
        <fullName evidence="5">HTH lysR-type domain-containing protein</fullName>
    </recommendedName>
</protein>
<sequence>MDLIQLQYFKTIARLEHMTQAAEELRVAQPSLSRTISKLEEELGTPLFDRVGRRIKLNSFGESFLSHVDKVFSELTEAKRELSDLSDIKESTISLAVNTSIFMPDLLKKFIDQYPYIKFHQILATTSNIQNLLEDERIDFGISVTPIVSPEHHIIQEIPIITVETFLALPPGHALLERNSIPLRDIVTEPFISMPIGYGLREIADNLCNQAGFNPNIVIESNEPLSIIRYVKYGLGLAFITPLILEIDPKLVIDLIPIEDAACKGTINLSWKKDRYLSKATLQFRDFVIKYFHDLEKCQFEHSL</sequence>
<keyword evidence="4" id="KW-0804">Transcription</keyword>
<feature type="domain" description="HTH lysR-type" evidence="5">
    <location>
        <begin position="1"/>
        <end position="58"/>
    </location>
</feature>
<proteinExistence type="inferred from homology"/>
<evidence type="ECO:0000313" key="7">
    <source>
        <dbReference type="Proteomes" id="UP000031866"/>
    </source>
</evidence>
<dbReference type="InterPro" id="IPR036390">
    <property type="entry name" value="WH_DNA-bd_sf"/>
</dbReference>
<dbReference type="SUPFAM" id="SSF53850">
    <property type="entry name" value="Periplasmic binding protein-like II"/>
    <property type="match status" value="1"/>
</dbReference>
<dbReference type="GO" id="GO:0005829">
    <property type="term" value="C:cytosol"/>
    <property type="evidence" value="ECO:0007669"/>
    <property type="project" value="TreeGrafter"/>
</dbReference>
<dbReference type="STRING" id="1520.LF65_05452"/>
<keyword evidence="2" id="KW-0805">Transcription regulation</keyword>